<dbReference type="EMBL" id="LQPY01000021">
    <property type="protein sequence ID" value="ORX03899.1"/>
    <property type="molecule type" value="Genomic_DNA"/>
</dbReference>
<feature type="signal peptide" evidence="1">
    <location>
        <begin position="1"/>
        <end position="28"/>
    </location>
</feature>
<gene>
    <name evidence="3" type="ORF">AWC29_16385</name>
    <name evidence="2" type="ORF">BN973_00968</name>
</gene>
<reference evidence="3 4" key="3">
    <citation type="submission" date="2016-01" db="EMBL/GenBank/DDBJ databases">
        <title>The new phylogeny of the genus Mycobacterium.</title>
        <authorList>
            <person name="Tarcisio F."/>
            <person name="Conor M."/>
            <person name="Antonella G."/>
            <person name="Elisabetta G."/>
            <person name="Giulia F.S."/>
            <person name="Sara T."/>
            <person name="Anna F."/>
            <person name="Clotilde B."/>
            <person name="Roberto B."/>
            <person name="Veronica D.S."/>
            <person name="Fabio R."/>
            <person name="Monica P."/>
            <person name="Olivier J."/>
            <person name="Enrico T."/>
            <person name="Nicola S."/>
        </authorList>
    </citation>
    <scope>NUCLEOTIDE SEQUENCE [LARGE SCALE GENOMIC DNA]</scope>
    <source>
        <strain evidence="3 4">DSM 44626</strain>
    </source>
</reference>
<sequence length="213" mass="21471" precursor="true">MSARWVRGVGLAGAVAMVGVLSGGTAQAAPPPAPGILVSDGITKCSTGFAAQGNDGGYYLFTSGHCDHGAPFTYDENVPLGHITASEVLGDLKDAAIIRLDPDIGTPPGDVGGQRVRGVLSASQIKAGMPFCKFGAMTGETCGSVKSLDGEVIEAHVFAQPGDSGGPGYVKNGDGTVTAVGLVMSTSLAGDPNTTYFVLVQPLLGRWGVHLVG</sequence>
<dbReference type="InterPro" id="IPR009003">
    <property type="entry name" value="Peptidase_S1_PA"/>
</dbReference>
<proteinExistence type="predicted"/>
<dbReference type="Proteomes" id="UP000028880">
    <property type="component" value="Unassembled WGS sequence"/>
</dbReference>
<dbReference type="OrthoDB" id="4773429at2"/>
<keyword evidence="4" id="KW-1185">Reference proteome</keyword>
<feature type="chain" id="PRO_5001530721" evidence="1">
    <location>
        <begin position="29"/>
        <end position="213"/>
    </location>
</feature>
<dbReference type="HOGENOM" id="CLU_1244181_0_0_11"/>
<dbReference type="SUPFAM" id="SSF50494">
    <property type="entry name" value="Trypsin-like serine proteases"/>
    <property type="match status" value="1"/>
</dbReference>
<evidence type="ECO:0000256" key="1">
    <source>
        <dbReference type="SAM" id="SignalP"/>
    </source>
</evidence>
<dbReference type="EMBL" id="HG964446">
    <property type="protein sequence ID" value="CDO86624.1"/>
    <property type="molecule type" value="Genomic_DNA"/>
</dbReference>
<reference evidence="2" key="2">
    <citation type="submission" date="2014-04" db="EMBL/GenBank/DDBJ databases">
        <authorList>
            <person name="Xu Y.W."/>
            <person name="Yang Q."/>
        </authorList>
    </citation>
    <scope>NUCLEOTIDE SEQUENCE</scope>
    <source>
        <strain evidence="2">DSM 44626</strain>
    </source>
</reference>
<dbReference type="Gene3D" id="2.40.10.10">
    <property type="entry name" value="Trypsin-like serine proteases"/>
    <property type="match status" value="2"/>
</dbReference>
<organism evidence="2">
    <name type="scientific">Mycobacterium triplex</name>
    <dbReference type="NCBI Taxonomy" id="47839"/>
    <lineage>
        <taxon>Bacteria</taxon>
        <taxon>Bacillati</taxon>
        <taxon>Actinomycetota</taxon>
        <taxon>Actinomycetes</taxon>
        <taxon>Mycobacteriales</taxon>
        <taxon>Mycobacteriaceae</taxon>
        <taxon>Mycobacterium</taxon>
        <taxon>Mycobacterium simiae complex</taxon>
    </lineage>
</organism>
<protein>
    <submittedName>
        <fullName evidence="2 3">Trypsin</fullName>
    </submittedName>
</protein>
<name>A0A024JSR3_9MYCO</name>
<dbReference type="eggNOG" id="COG0265">
    <property type="taxonomic scope" value="Bacteria"/>
</dbReference>
<evidence type="ECO:0000313" key="4">
    <source>
        <dbReference type="Proteomes" id="UP000193710"/>
    </source>
</evidence>
<dbReference type="AlphaFoldDB" id="A0A024JSR3"/>
<dbReference type="RefSeq" id="WP_036472039.1">
    <property type="nucleotide sequence ID" value="NZ_HG964446.1"/>
</dbReference>
<dbReference type="Proteomes" id="UP000193710">
    <property type="component" value="Unassembled WGS sequence"/>
</dbReference>
<evidence type="ECO:0000313" key="3">
    <source>
        <dbReference type="EMBL" id="ORX03899.1"/>
    </source>
</evidence>
<accession>A0A024JSR3</accession>
<dbReference type="InterPro" id="IPR043504">
    <property type="entry name" value="Peptidase_S1_PA_chymotrypsin"/>
</dbReference>
<dbReference type="STRING" id="47839.BN973_00968"/>
<dbReference type="CDD" id="cd21112">
    <property type="entry name" value="alphaLP-like"/>
    <property type="match status" value="1"/>
</dbReference>
<keyword evidence="1" id="KW-0732">Signal</keyword>
<evidence type="ECO:0000313" key="2">
    <source>
        <dbReference type="EMBL" id="CDO86624.1"/>
    </source>
</evidence>
<reference evidence="2" key="1">
    <citation type="journal article" date="2014" name="Genome Announc.">
        <title>Draft Genome Sequence of Mycobacterium triplex DSM 44626.</title>
        <authorList>
            <person name="Sassi M."/>
            <person name="Croce O."/>
            <person name="Robert C."/>
            <person name="Raoult D."/>
            <person name="Drancourt M."/>
        </authorList>
    </citation>
    <scope>NUCLEOTIDE SEQUENCE [LARGE SCALE GENOMIC DNA]</scope>
    <source>
        <strain evidence="2">DSM 44626</strain>
    </source>
</reference>